<protein>
    <submittedName>
        <fullName evidence="2">Uncharacterized protein</fullName>
    </submittedName>
</protein>
<dbReference type="OrthoDB" id="2160638at2759"/>
<evidence type="ECO:0000313" key="2">
    <source>
        <dbReference type="EMBL" id="EPY24242.1"/>
    </source>
</evidence>
<dbReference type="Proteomes" id="UP000015354">
    <property type="component" value="Unassembled WGS sequence"/>
</dbReference>
<dbReference type="EMBL" id="ATMH01004860">
    <property type="protein sequence ID" value="EPY28829.1"/>
    <property type="molecule type" value="Genomic_DNA"/>
</dbReference>
<reference evidence="2 4" key="1">
    <citation type="journal article" date="2013" name="PLoS ONE">
        <title>Predicting the Proteins of Angomonas deanei, Strigomonas culicis and Their Respective Endosymbionts Reveals New Aspects of the Trypanosomatidae Family.</title>
        <authorList>
            <person name="Motta M.C."/>
            <person name="Martins A.C."/>
            <person name="de Souza S.S."/>
            <person name="Catta-Preta C.M."/>
            <person name="Silva R."/>
            <person name="Klein C.C."/>
            <person name="de Almeida L.G."/>
            <person name="de Lima Cunha O."/>
            <person name="Ciapina L.P."/>
            <person name="Brocchi M."/>
            <person name="Colabardini A.C."/>
            <person name="de Araujo Lima B."/>
            <person name="Machado C.R."/>
            <person name="de Almeida Soares C.M."/>
            <person name="Probst C.M."/>
            <person name="de Menezes C.B."/>
            <person name="Thompson C.E."/>
            <person name="Bartholomeu D.C."/>
            <person name="Gradia D.F."/>
            <person name="Pavoni D.P."/>
            <person name="Grisard E.C."/>
            <person name="Fantinatti-Garboggini F."/>
            <person name="Marchini F.K."/>
            <person name="Rodrigues-Luiz G.F."/>
            <person name="Wagner G."/>
            <person name="Goldman G.H."/>
            <person name="Fietto J.L."/>
            <person name="Elias M.C."/>
            <person name="Goldman M.H."/>
            <person name="Sagot M.F."/>
            <person name="Pereira M."/>
            <person name="Stoco P.H."/>
            <person name="de Mendonca-Neto R.P."/>
            <person name="Teixeira S.M."/>
            <person name="Maciel T.E."/>
            <person name="de Oliveira Mendes T.A."/>
            <person name="Urmenyi T.P."/>
            <person name="de Souza W."/>
            <person name="Schenkman S."/>
            <person name="de Vasconcelos A.T."/>
        </authorList>
    </citation>
    <scope>NUCLEOTIDE SEQUENCE [LARGE SCALE GENOMIC DNA]</scope>
</reference>
<evidence type="ECO:0000313" key="3">
    <source>
        <dbReference type="EMBL" id="EPY28829.1"/>
    </source>
</evidence>
<gene>
    <name evidence="3" type="ORF">STCU_04860</name>
    <name evidence="2" type="ORF">STCU_07278</name>
</gene>
<reference evidence="2" key="2">
    <citation type="submission" date="2013-03" db="EMBL/GenBank/DDBJ databases">
        <authorList>
            <person name="Motta M.C.M."/>
            <person name="Martins A.C.A."/>
            <person name="Preta C.M.C.C."/>
            <person name="Silva R."/>
            <person name="de Souza S.S."/>
            <person name="Klein C.C."/>
            <person name="de Almeida L.G.P."/>
            <person name="Cunha O.L."/>
            <person name="Colabardini A.C."/>
            <person name="Lima B.A."/>
            <person name="Machado C.R."/>
            <person name="Soares C.M.A."/>
            <person name="de Menezes C.B.A."/>
            <person name="Bartolomeu D.C."/>
            <person name="Grisard E.C."/>
            <person name="Fantinatti-Garboggini F."/>
            <person name="Rodrigues-Luiz G.F."/>
            <person name="Wagner G."/>
            <person name="Goldman G.H."/>
            <person name="Fietto J.L.R."/>
            <person name="Ciapina L.P."/>
            <person name="Brocchi M."/>
            <person name="Elias M.C."/>
            <person name="Goldman M.H.S."/>
            <person name="Sagot M.-F."/>
            <person name="Pereira M."/>
            <person name="Stoco P.H."/>
            <person name="Teixeira S.M.R."/>
            <person name="de Mendonca-Neto R.P."/>
            <person name="Maciel T.E.F."/>
            <person name="Mendes T.A.O."/>
            <person name="Urmenyi T.P."/>
            <person name="Teixeira M.M.G."/>
            <person name="de Camargo E.F.P."/>
            <person name="de Sousa W."/>
            <person name="Schenkman S."/>
            <person name="de Vasconcelos A.T.R."/>
        </authorList>
    </citation>
    <scope>NUCLEOTIDE SEQUENCE</scope>
</reference>
<sequence>MSVASVPHDPTQIEEDGNEANTQLLELQDAVVNALTASGILGRLRAQLRASTLGLLKGDKGLIEASVGKAVPLAALTLEHRVVLLLIKDFFEKGGYTETLGMFEAESNVRLLGEEEEHAARTVASHFEPEESILEQLLVSSMRDPEGLSRAKTASTVAPDQDGNVNDEVDAVSEEPSDVDVTRGLQGYEPSLDFSDGDGPIDTLRMDEIETV</sequence>
<keyword evidence="4" id="KW-1185">Reference proteome</keyword>
<dbReference type="AlphaFoldDB" id="S9U0G8"/>
<comment type="caution">
    <text evidence="2">The sequence shown here is derived from an EMBL/GenBank/DDBJ whole genome shotgun (WGS) entry which is preliminary data.</text>
</comment>
<feature type="compositionally biased region" description="Acidic residues" evidence="1">
    <location>
        <begin position="165"/>
        <end position="178"/>
    </location>
</feature>
<dbReference type="EMBL" id="ATMH01007278">
    <property type="protein sequence ID" value="EPY24242.1"/>
    <property type="molecule type" value="Genomic_DNA"/>
</dbReference>
<organism evidence="2 4">
    <name type="scientific">Strigomonas culicis</name>
    <dbReference type="NCBI Taxonomy" id="28005"/>
    <lineage>
        <taxon>Eukaryota</taxon>
        <taxon>Discoba</taxon>
        <taxon>Euglenozoa</taxon>
        <taxon>Kinetoplastea</taxon>
        <taxon>Metakinetoplastina</taxon>
        <taxon>Trypanosomatida</taxon>
        <taxon>Trypanosomatidae</taxon>
        <taxon>Strigomonadinae</taxon>
        <taxon>Strigomonas</taxon>
    </lineage>
</organism>
<dbReference type="InterPro" id="IPR006594">
    <property type="entry name" value="LisH"/>
</dbReference>
<evidence type="ECO:0000256" key="1">
    <source>
        <dbReference type="SAM" id="MobiDB-lite"/>
    </source>
</evidence>
<feature type="region of interest" description="Disordered" evidence="1">
    <location>
        <begin position="148"/>
        <end position="202"/>
    </location>
</feature>
<evidence type="ECO:0000313" key="4">
    <source>
        <dbReference type="Proteomes" id="UP000015354"/>
    </source>
</evidence>
<accession>S9U0G8</accession>
<dbReference type="PROSITE" id="PS50896">
    <property type="entry name" value="LISH"/>
    <property type="match status" value="1"/>
</dbReference>
<name>S9U0G8_9TRYP</name>
<proteinExistence type="predicted"/>